<sequence length="2241" mass="234316">MALWDELPSALRDSGELDGLRPLLDGLTGTGPVETTEPDGTWSTYTATQDLTGPLALDPRTGGFSSSSGSTGTPIEFPDPRVTVELGLHLTGPGGTMDGGWRVILHAPSLRIRMPFLRGAMLDSFGHLRFDAANPIVRFTLPALRVRVQQLTGAAVGVDLLSATTAGPAVDQLYEFIRMEPPYALVGPSDTVGFAFRTAVLDLSGTAGPSGVPAGARAMPSNWQGLFLPDVRLFVAPEGLDGLSVMAGVENLWIGIGVHEGVTGLFEAEVVNRGHAPAIVVRFVTEAGQQIGFTGDSAQLPEHTTVYAESSGGLGAYAVSITVNGVRTDDDRAPVTTPPAGSISVAVALTAVGGGPVVTTRTITVSRSATPVTAGASGTPVTVRTTSSEAAYLVLVEPSTPTSARVRLSTGAAATWTWPGGTITGTEAEVPVAQGATVAVTAVTTAGQVQTLDAYYLFDRPKVADGDAYAVNPANTHIGPATDRTHHSASALFIDHARTRLSVIGAATQLTVSGFASYEGDSTTAQEQRNRALSARRRDGMIAALRSVGYTNVVAGSADGTAAARAGTSIDGQPAPAAGSASWWRARAVSADPPASITVTGELTRPAPTPPARTDPTPTRSQPPDCFHKIGVRVELVRSTFVRCEIYGEFDIETATEASLRRRGQPALRSGPRNAADGVCTFLVRLRIAEDQGAWEVSGEFRAKEGDLDGLAEMTDSNANQVALDILGALSILAPLSASATELSPAAGAVVALGSIALGASDLLHTHRLTLRGAEIIVSQGILGADGITTVSQRGTQVTVLVDIEAAFSFDLTLVRVDPAHPIVTRYKAIGLRSSWDTVPAGGGGVDYVPLPVFFPDRGYTLDIPAGSLTAAPPLDNILRILGVRVSRDNPTYLEVEVGLGLDLGVITIETVRVRARVDGPPLDLQLTKFGASVDIPNVLTGRGYLSFETGGFSGSFDLQLIPLKLRATASLAVRQAGGVTGVLLGIEVEFPVPLVLGSSGLGLFGILAGVGINHGRVEDPSAPVPALKWLQDQFARPGGVMDPAGWSLQPGHYAFAAGVLLGTLEGGYIVHLKGIVLIEVPGPRLLFVLKADLIKAPPALKSNQSATFLAVLDLDFGRGTITIGVVAAYEIESILTVRVPVTAFFSTQQVQNWFVDLGTYTDRVTVSVLDVISGSGYLMIHGNGVAIPGLPAVSNGLGIATGFHISAVLMGSKAIGLYLEVAAGFDAIVGFDPFFIAGKIYARGELRLFIISIGASAELTVMVGKRVVGGVVEDQPYVHGKVCGSIDLFFFEIKGCVSLTIGSEPDDDPAARPLVAGVSLVSRSPALVEGSGTGRAIDGKLGDALDTTAPAAPLITVPLDAFPVITFDAAPTVGPNAVMGANALGQTGAGANPWTRIGERWWRYEVLDVQLTGALIPATGGKTPSSWWTGRPPGQPVPTTALALLNWLPTPFSRAIPYGEELIRSVRDRWGTVCHPAAPSAPLLWTFADSPWGPNPPGWLLDGIAWPDPPGTVRSAPAQGQLHVTEPWRIPERPDLDVLQGTEPARVIGDHVPCTKRGGDTPTRAAMTRMTTSLARDLGTGPSAGSSAFGEAAYGQAMEALDTGTSLGDLAAHHATTAWAPETTGAQCRGAILRSPVDDVPEPAPHGSPLDRDIVKRGWADSGFKPDDLRDAVRLTPSEPALELSALLLVPTRALEGGIILRVEDPAGNEILQRPLTGADVVGTGNPLPPALTDPNGPWFDPTLRAARIGSRILADDKSYAVVWVSLRKLDAEIGSVVIGWRDGAFDGKEELPFYVVAVTAVLGSEAWRESWDTTTITEDRDALQSSLTQDPDDHALLSPGTTYTVAVTWRAASVKQDSQPTATTTPDWQANETQSYRFATEPASASPTDLGPWVLASAPGMGDVGVFCTEPVRIALAHQQVADLFGAYGKELRVVVRSASGKHPAPPDGGPPGAPWTLPLGPSEFLAPALALKIATPWSEAVATMLQTSDLPCIDISVTKDHTVTITLPYTFEPLTDYLIDVHAVPVGAPASATGLVHRIPFTTSRFESLEHFVSYIAPASVRARLVPSPAALAALPGQPTGDQVDAAYQGAGLGVPTTPSFPAVEVLWSGDPVPQPVAIIVESSEPLWRSRVMPQQVTGPVDAADPLHHWWAGVTGDWLSLAPSTAPVAAGDLPRAGITRIVACPGRTRAVVLLGAGARGTEARLDLVLADDDLAGLPERRSTVVRVSLQRAPWEVED</sequence>
<protein>
    <submittedName>
        <fullName evidence="2">Uncharacterized protein</fullName>
    </submittedName>
</protein>
<dbReference type="EMBL" id="JADIXZ010000010">
    <property type="protein sequence ID" value="MBK6302362.1"/>
    <property type="molecule type" value="Genomic_DNA"/>
</dbReference>
<feature type="region of interest" description="Disordered" evidence="1">
    <location>
        <begin position="595"/>
        <end position="626"/>
    </location>
</feature>
<comment type="caution">
    <text evidence="2">The sequence shown here is derived from an EMBL/GenBank/DDBJ whole genome shotgun (WGS) entry which is preliminary data.</text>
</comment>
<proteinExistence type="predicted"/>
<feature type="compositionally biased region" description="Low complexity" evidence="1">
    <location>
        <begin position="61"/>
        <end position="73"/>
    </location>
</feature>
<accession>A0A934X6Y8</accession>
<organism evidence="2 3">
    <name type="scientific">Candidatus Phosphoribacter hodrii</name>
    <dbReference type="NCBI Taxonomy" id="2953743"/>
    <lineage>
        <taxon>Bacteria</taxon>
        <taxon>Bacillati</taxon>
        <taxon>Actinomycetota</taxon>
        <taxon>Actinomycetes</taxon>
        <taxon>Micrococcales</taxon>
        <taxon>Dermatophilaceae</taxon>
        <taxon>Candidatus Phosphoribacter</taxon>
    </lineage>
</organism>
<reference evidence="2 3" key="1">
    <citation type="submission" date="2020-10" db="EMBL/GenBank/DDBJ databases">
        <title>Connecting structure to function with the recovery of over 1000 high-quality activated sludge metagenome-assembled genomes encoding full-length rRNA genes using long-read sequencing.</title>
        <authorList>
            <person name="Singleton C.M."/>
            <person name="Petriglieri F."/>
            <person name="Kristensen J.M."/>
            <person name="Kirkegaard R.H."/>
            <person name="Michaelsen T.Y."/>
            <person name="Andersen M.H."/>
            <person name="Karst S.M."/>
            <person name="Dueholm M.S."/>
            <person name="Nielsen P.H."/>
            <person name="Albertsen M."/>
        </authorList>
    </citation>
    <scope>NUCLEOTIDE SEQUENCE [LARGE SCALE GENOMIC DNA]</scope>
    <source>
        <strain evidence="2">AalE_18-Q3-R2-46_BAT3C.188</strain>
    </source>
</reference>
<evidence type="ECO:0000256" key="1">
    <source>
        <dbReference type="SAM" id="MobiDB-lite"/>
    </source>
</evidence>
<gene>
    <name evidence="2" type="ORF">IPF40_15530</name>
</gene>
<name>A0A934X6Y8_9MICO</name>
<evidence type="ECO:0000313" key="3">
    <source>
        <dbReference type="Proteomes" id="UP000718281"/>
    </source>
</evidence>
<feature type="region of interest" description="Disordered" evidence="1">
    <location>
        <begin position="24"/>
        <end position="78"/>
    </location>
</feature>
<evidence type="ECO:0000313" key="2">
    <source>
        <dbReference type="EMBL" id="MBK6302362.1"/>
    </source>
</evidence>
<feature type="compositionally biased region" description="Polar residues" evidence="1">
    <location>
        <begin position="41"/>
        <end position="51"/>
    </location>
</feature>
<dbReference type="Proteomes" id="UP000718281">
    <property type="component" value="Unassembled WGS sequence"/>
</dbReference>